<dbReference type="KEGG" id="mbn:Mboo_1044"/>
<dbReference type="AlphaFoldDB" id="A7I751"/>
<accession>A7I751</accession>
<dbReference type="Pfam" id="PF24434">
    <property type="entry name" value="DUF7557"/>
    <property type="match status" value="1"/>
</dbReference>
<dbReference type="InterPro" id="IPR055979">
    <property type="entry name" value="DUF7557"/>
</dbReference>
<dbReference type="STRING" id="456442.Mboo_1044"/>
<sequence length="88" mass="9960">MYMSQVTTVRMRTDTKALLDDLKLSPRETYDDVVRRLAESAYDDEPMTKEEIKAMEEGIADIKAGRIRSLRDVMKDLGDDDVISSGTS</sequence>
<dbReference type="eggNOG" id="arCOG03966">
    <property type="taxonomic scope" value="Archaea"/>
</dbReference>
<dbReference type="EMBL" id="CP000780">
    <property type="protein sequence ID" value="ABS55562.1"/>
    <property type="molecule type" value="Genomic_DNA"/>
</dbReference>
<organism evidence="1 2">
    <name type="scientific">Methanoregula boonei (strain DSM 21154 / JCM 14090 / 6A8)</name>
    <dbReference type="NCBI Taxonomy" id="456442"/>
    <lineage>
        <taxon>Archaea</taxon>
        <taxon>Methanobacteriati</taxon>
        <taxon>Methanobacteriota</taxon>
        <taxon>Stenosarchaea group</taxon>
        <taxon>Methanomicrobia</taxon>
        <taxon>Methanomicrobiales</taxon>
        <taxon>Methanoregulaceae</taxon>
        <taxon>Methanoregula</taxon>
    </lineage>
</organism>
<gene>
    <name evidence="1" type="ordered locus">Mboo_1044</name>
</gene>
<keyword evidence="2" id="KW-1185">Reference proteome</keyword>
<protein>
    <submittedName>
        <fullName evidence="1">Uncharacterized protein</fullName>
    </submittedName>
</protein>
<name>A7I751_METB6</name>
<dbReference type="Proteomes" id="UP000002408">
    <property type="component" value="Chromosome"/>
</dbReference>
<evidence type="ECO:0000313" key="2">
    <source>
        <dbReference type="Proteomes" id="UP000002408"/>
    </source>
</evidence>
<evidence type="ECO:0000313" key="1">
    <source>
        <dbReference type="EMBL" id="ABS55562.1"/>
    </source>
</evidence>
<dbReference type="HOGENOM" id="CLU_191925_0_0_2"/>
<proteinExistence type="predicted"/>
<reference evidence="2" key="1">
    <citation type="journal article" date="2015" name="Microbiology">
        <title>Genome of Methanoregula boonei 6A8 reveals adaptations to oligotrophic peatland environments.</title>
        <authorList>
            <person name="Braeuer S."/>
            <person name="Cadillo-Quiroz H."/>
            <person name="Kyrpides N."/>
            <person name="Woyke T."/>
            <person name="Goodwin L."/>
            <person name="Detter C."/>
            <person name="Podell S."/>
            <person name="Yavitt J.B."/>
            <person name="Zinder S.H."/>
        </authorList>
    </citation>
    <scope>NUCLEOTIDE SEQUENCE [LARGE SCALE GENOMIC DNA]</scope>
    <source>
        <strain evidence="2">DSM 21154 / JCM 14090 / 6A8</strain>
    </source>
</reference>